<evidence type="ECO:0000256" key="1">
    <source>
        <dbReference type="SAM" id="MobiDB-lite"/>
    </source>
</evidence>
<feature type="region of interest" description="Disordered" evidence="1">
    <location>
        <begin position="49"/>
        <end position="74"/>
    </location>
</feature>
<evidence type="ECO:0000313" key="3">
    <source>
        <dbReference type="EMBL" id="OCL05387.1"/>
    </source>
</evidence>
<keyword evidence="2" id="KW-0812">Transmembrane</keyword>
<name>A0A8E2JQ82_9PEZI</name>
<keyword evidence="2" id="KW-1133">Transmembrane helix</keyword>
<gene>
    <name evidence="3" type="ORF">AOQ84DRAFT_98340</name>
</gene>
<feature type="transmembrane region" description="Helical" evidence="2">
    <location>
        <begin position="84"/>
        <end position="117"/>
    </location>
</feature>
<reference evidence="3 4" key="1">
    <citation type="journal article" date="2016" name="Nat. Commun.">
        <title>Ectomycorrhizal ecology is imprinted in the genome of the dominant symbiotic fungus Cenococcum geophilum.</title>
        <authorList>
            <consortium name="DOE Joint Genome Institute"/>
            <person name="Peter M."/>
            <person name="Kohler A."/>
            <person name="Ohm R.A."/>
            <person name="Kuo A."/>
            <person name="Krutzmann J."/>
            <person name="Morin E."/>
            <person name="Arend M."/>
            <person name="Barry K.W."/>
            <person name="Binder M."/>
            <person name="Choi C."/>
            <person name="Clum A."/>
            <person name="Copeland A."/>
            <person name="Grisel N."/>
            <person name="Haridas S."/>
            <person name="Kipfer T."/>
            <person name="LaButti K."/>
            <person name="Lindquist E."/>
            <person name="Lipzen A."/>
            <person name="Maire R."/>
            <person name="Meier B."/>
            <person name="Mihaltcheva S."/>
            <person name="Molinier V."/>
            <person name="Murat C."/>
            <person name="Poggeler S."/>
            <person name="Quandt C.A."/>
            <person name="Sperisen C."/>
            <person name="Tritt A."/>
            <person name="Tisserant E."/>
            <person name="Crous P.W."/>
            <person name="Henrissat B."/>
            <person name="Nehls U."/>
            <person name="Egli S."/>
            <person name="Spatafora J.W."/>
            <person name="Grigoriev I.V."/>
            <person name="Martin F.M."/>
        </authorList>
    </citation>
    <scope>NUCLEOTIDE SEQUENCE [LARGE SCALE GENOMIC DNA]</scope>
    <source>
        <strain evidence="3 4">CBS 207.34</strain>
    </source>
</reference>
<dbReference type="EMBL" id="KV750306">
    <property type="protein sequence ID" value="OCL05387.1"/>
    <property type="molecule type" value="Genomic_DNA"/>
</dbReference>
<sequence>MKKKCGPRQAVSPAQASQQLHEKRKSRCVARARSAVVSSSIPHEDIAASAFSISHPSPGGRCQRKSRPGARQAGRACGAGERTVVVVVMAVVLVAVVLVAVVLVAVVAVAAVAAAAAAPSSTSSSSNSKQQEGSGAAAAAPVGGQGQASMRKFSLLTTLDVCTYSSLVLGPYGGRGKGRGKTGQDRTGWRDRWCMQSIGARWRRKMRSNSNRKLLAN</sequence>
<accession>A0A8E2JQ82</accession>
<dbReference type="Proteomes" id="UP000250140">
    <property type="component" value="Unassembled WGS sequence"/>
</dbReference>
<feature type="region of interest" description="Disordered" evidence="1">
    <location>
        <begin position="120"/>
        <end position="142"/>
    </location>
</feature>
<evidence type="ECO:0000256" key="2">
    <source>
        <dbReference type="SAM" id="Phobius"/>
    </source>
</evidence>
<feature type="region of interest" description="Disordered" evidence="1">
    <location>
        <begin position="1"/>
        <end position="25"/>
    </location>
</feature>
<evidence type="ECO:0000313" key="4">
    <source>
        <dbReference type="Proteomes" id="UP000250140"/>
    </source>
</evidence>
<keyword evidence="4" id="KW-1185">Reference proteome</keyword>
<organism evidence="3 4">
    <name type="scientific">Glonium stellatum</name>
    <dbReference type="NCBI Taxonomy" id="574774"/>
    <lineage>
        <taxon>Eukaryota</taxon>
        <taxon>Fungi</taxon>
        <taxon>Dikarya</taxon>
        <taxon>Ascomycota</taxon>
        <taxon>Pezizomycotina</taxon>
        <taxon>Dothideomycetes</taxon>
        <taxon>Pleosporomycetidae</taxon>
        <taxon>Gloniales</taxon>
        <taxon>Gloniaceae</taxon>
        <taxon>Glonium</taxon>
    </lineage>
</organism>
<dbReference type="AlphaFoldDB" id="A0A8E2JQ82"/>
<protein>
    <submittedName>
        <fullName evidence="3">Uncharacterized protein</fullName>
    </submittedName>
</protein>
<keyword evidence="2" id="KW-0472">Membrane</keyword>
<proteinExistence type="predicted"/>